<dbReference type="Pfam" id="PF03412">
    <property type="entry name" value="Peptidase_C39"/>
    <property type="match status" value="1"/>
</dbReference>
<dbReference type="GO" id="GO:0006508">
    <property type="term" value="P:proteolysis"/>
    <property type="evidence" value="ECO:0007669"/>
    <property type="project" value="InterPro"/>
</dbReference>
<accession>A0A1V1PDK6</accession>
<feature type="domain" description="Peptidase C39" evidence="1">
    <location>
        <begin position="58"/>
        <end position="189"/>
    </location>
</feature>
<protein>
    <submittedName>
        <fullName evidence="2">Peptidase C39, bacteriocin processing</fullName>
    </submittedName>
</protein>
<dbReference type="AlphaFoldDB" id="A0A1V1PDK6"/>
<dbReference type="GO" id="GO:0008233">
    <property type="term" value="F:peptidase activity"/>
    <property type="evidence" value="ECO:0007669"/>
    <property type="project" value="InterPro"/>
</dbReference>
<dbReference type="InterPro" id="IPR005074">
    <property type="entry name" value="Peptidase_C39"/>
</dbReference>
<proteinExistence type="predicted"/>
<evidence type="ECO:0000313" key="2">
    <source>
        <dbReference type="EMBL" id="ETR72874.1"/>
    </source>
</evidence>
<dbReference type="GO" id="GO:0016020">
    <property type="term" value="C:membrane"/>
    <property type="evidence" value="ECO:0007669"/>
    <property type="project" value="InterPro"/>
</dbReference>
<sequence>MHVVIAFIIGVSLFSGFIPIREKPEKELILPIDGTPNVKFRKHIKPLSEFQSDRLIKQAYDYSCGSSALATLLKYHFGENLNEKQVIQGMLHYGDVEKIQRRRAFSLLDMKKFVNKLGYKGVGYKAKIEDLIDLDQPGIIPIKIFNYRHFTVLKGIHKGHIFLVDPWRGHSSYSLNQFQRMWYNNVIFIIYPPKGKPTLNALVLQEADLRFIDEDASYDFLRTLDLPLPINRRQSDILYDVQGEHQIYKN</sequence>
<reference evidence="3" key="1">
    <citation type="submission" date="2012-11" db="EMBL/GenBank/DDBJ databases">
        <authorList>
            <person name="Lucero-Rivera Y.E."/>
            <person name="Tovar-Ramirez D."/>
        </authorList>
    </citation>
    <scope>NUCLEOTIDE SEQUENCE [LARGE SCALE GENOMIC DNA]</scope>
    <source>
        <strain evidence="3">Araruama</strain>
    </source>
</reference>
<dbReference type="Gene3D" id="3.90.70.10">
    <property type="entry name" value="Cysteine proteinases"/>
    <property type="match status" value="1"/>
</dbReference>
<name>A0A1V1PDK6_9BACT</name>
<dbReference type="Proteomes" id="UP000189670">
    <property type="component" value="Unassembled WGS sequence"/>
</dbReference>
<evidence type="ECO:0000313" key="3">
    <source>
        <dbReference type="Proteomes" id="UP000189670"/>
    </source>
</evidence>
<dbReference type="GO" id="GO:0005524">
    <property type="term" value="F:ATP binding"/>
    <property type="evidence" value="ECO:0007669"/>
    <property type="project" value="InterPro"/>
</dbReference>
<comment type="caution">
    <text evidence="2">The sequence shown here is derived from an EMBL/GenBank/DDBJ whole genome shotgun (WGS) entry which is preliminary data.</text>
</comment>
<dbReference type="CDD" id="cd02423">
    <property type="entry name" value="Peptidase_C39G"/>
    <property type="match status" value="1"/>
</dbReference>
<gene>
    <name evidence="2" type="ORF">OMM_01366</name>
</gene>
<dbReference type="PROSITE" id="PS50990">
    <property type="entry name" value="PEPTIDASE_C39"/>
    <property type="match status" value="1"/>
</dbReference>
<dbReference type="EMBL" id="ATBP01000103">
    <property type="protein sequence ID" value="ETR72874.1"/>
    <property type="molecule type" value="Genomic_DNA"/>
</dbReference>
<evidence type="ECO:0000259" key="1">
    <source>
        <dbReference type="PROSITE" id="PS50990"/>
    </source>
</evidence>
<organism evidence="2 3">
    <name type="scientific">Candidatus Magnetoglobus multicellularis str. Araruama</name>
    <dbReference type="NCBI Taxonomy" id="890399"/>
    <lineage>
        <taxon>Bacteria</taxon>
        <taxon>Pseudomonadati</taxon>
        <taxon>Thermodesulfobacteriota</taxon>
        <taxon>Desulfobacteria</taxon>
        <taxon>Desulfobacterales</taxon>
        <taxon>Desulfobacteraceae</taxon>
        <taxon>Candidatus Magnetoglobus</taxon>
    </lineage>
</organism>